<dbReference type="PROSITE" id="PS51375">
    <property type="entry name" value="PPR"/>
    <property type="match status" value="2"/>
</dbReference>
<dbReference type="STRING" id="1077348.A0A2G8SRY9"/>
<dbReference type="Gene3D" id="1.25.40.10">
    <property type="entry name" value="Tetratricopeptide repeat domain"/>
    <property type="match status" value="4"/>
</dbReference>
<feature type="region of interest" description="Disordered" evidence="2">
    <location>
        <begin position="43"/>
        <end position="84"/>
    </location>
</feature>
<dbReference type="Proteomes" id="UP000230002">
    <property type="component" value="Unassembled WGS sequence"/>
</dbReference>
<gene>
    <name evidence="3" type="ORF">GSI_00225</name>
</gene>
<dbReference type="Pfam" id="PF13041">
    <property type="entry name" value="PPR_2"/>
    <property type="match status" value="1"/>
</dbReference>
<dbReference type="NCBIfam" id="TIGR00756">
    <property type="entry name" value="PPR"/>
    <property type="match status" value="2"/>
</dbReference>
<comment type="caution">
    <text evidence="3">The sequence shown here is derived from an EMBL/GenBank/DDBJ whole genome shotgun (WGS) entry which is preliminary data.</text>
</comment>
<feature type="region of interest" description="Disordered" evidence="2">
    <location>
        <begin position="1121"/>
        <end position="1141"/>
    </location>
</feature>
<feature type="region of interest" description="Disordered" evidence="2">
    <location>
        <begin position="1197"/>
        <end position="1218"/>
    </location>
</feature>
<proteinExistence type="predicted"/>
<dbReference type="InterPro" id="IPR011990">
    <property type="entry name" value="TPR-like_helical_dom_sf"/>
</dbReference>
<dbReference type="EMBL" id="AYKW01000001">
    <property type="protein sequence ID" value="PIL36536.1"/>
    <property type="molecule type" value="Genomic_DNA"/>
</dbReference>
<dbReference type="InterPro" id="IPR002885">
    <property type="entry name" value="PPR_rpt"/>
</dbReference>
<protein>
    <submittedName>
        <fullName evidence="3">Uncharacterized protein</fullName>
    </submittedName>
</protein>
<dbReference type="GO" id="GO:0005739">
    <property type="term" value="C:mitochondrion"/>
    <property type="evidence" value="ECO:0007669"/>
    <property type="project" value="TreeGrafter"/>
</dbReference>
<evidence type="ECO:0000256" key="1">
    <source>
        <dbReference type="PROSITE-ProRule" id="PRU00708"/>
    </source>
</evidence>
<name>A0A2G8SRY9_9APHY</name>
<feature type="repeat" description="PPR" evidence="1">
    <location>
        <begin position="899"/>
        <end position="929"/>
    </location>
</feature>
<reference evidence="3 4" key="1">
    <citation type="journal article" date="2015" name="Sci. Rep.">
        <title>Chromosome-level genome map provides insights into diverse defense mechanisms in the medicinal fungus Ganoderma sinense.</title>
        <authorList>
            <person name="Zhu Y."/>
            <person name="Xu J."/>
            <person name="Sun C."/>
            <person name="Zhou S."/>
            <person name="Xu H."/>
            <person name="Nelson D.R."/>
            <person name="Qian J."/>
            <person name="Song J."/>
            <person name="Luo H."/>
            <person name="Xiang L."/>
            <person name="Li Y."/>
            <person name="Xu Z."/>
            <person name="Ji A."/>
            <person name="Wang L."/>
            <person name="Lu S."/>
            <person name="Hayward A."/>
            <person name="Sun W."/>
            <person name="Li X."/>
            <person name="Schwartz D.C."/>
            <person name="Wang Y."/>
            <person name="Chen S."/>
        </authorList>
    </citation>
    <scope>NUCLEOTIDE SEQUENCE [LARGE SCALE GENOMIC DNA]</scope>
    <source>
        <strain evidence="3 4">ZZ0214-1</strain>
    </source>
</reference>
<dbReference type="PANTHER" id="PTHR47934:SF6">
    <property type="entry name" value="MITOCHONDRIAL GROUP I INTRON SPLICING FACTOR CCM1-RELATED"/>
    <property type="match status" value="1"/>
</dbReference>
<evidence type="ECO:0000313" key="3">
    <source>
        <dbReference type="EMBL" id="PIL36536.1"/>
    </source>
</evidence>
<dbReference type="PANTHER" id="PTHR47934">
    <property type="entry name" value="PENTATRICOPEPTIDE REPEAT-CONTAINING PROTEIN PET309, MITOCHONDRIAL"/>
    <property type="match status" value="1"/>
</dbReference>
<dbReference type="GO" id="GO:0003729">
    <property type="term" value="F:mRNA binding"/>
    <property type="evidence" value="ECO:0007669"/>
    <property type="project" value="TreeGrafter"/>
</dbReference>
<organism evidence="3 4">
    <name type="scientific">Ganoderma sinense ZZ0214-1</name>
    <dbReference type="NCBI Taxonomy" id="1077348"/>
    <lineage>
        <taxon>Eukaryota</taxon>
        <taxon>Fungi</taxon>
        <taxon>Dikarya</taxon>
        <taxon>Basidiomycota</taxon>
        <taxon>Agaricomycotina</taxon>
        <taxon>Agaricomycetes</taxon>
        <taxon>Polyporales</taxon>
        <taxon>Polyporaceae</taxon>
        <taxon>Ganoderma</taxon>
    </lineage>
</organism>
<feature type="compositionally biased region" description="Polar residues" evidence="2">
    <location>
        <begin position="98"/>
        <end position="113"/>
    </location>
</feature>
<dbReference type="GO" id="GO:0007005">
    <property type="term" value="P:mitochondrion organization"/>
    <property type="evidence" value="ECO:0007669"/>
    <property type="project" value="TreeGrafter"/>
</dbReference>
<dbReference type="InterPro" id="IPR051114">
    <property type="entry name" value="Mito_RNA_Proc_CCM1"/>
</dbReference>
<sequence length="1218" mass="133258">MIPKVANHLFHHTHRAVVAVQNQTGHTLRNVLQLQSSSGSSSAVTGWGSSVSSGSGHSGAGPSKFHAGGRLHTLQPGTPVTSTQVRERVDKLSAFRVPSSQRSQHVTSEAASDSSQLVRSGFGTYATLITNLTDRDFENHEAVRRAEARLRRRRRAAVDEGLEEEEKRIASLRGDSNFKSALALFHTAAANPNSKFPLQVYNKLLRSCAIHANADAAFAVYSHLENRLDIIPDAQTYISLIETYANRHDMQGAESMFGKFKDAASSDGVYWSIDAMAAPSAVEELQYHQRAAQTAVWNEMLAAYFRCGQATEAIGLLEQMMDAPAADSFVPTGVPLPTSATFARAVTGFCQAGDVSTALAWFERMLQQESSSSDPHATTRVPHRPDASAWTTMFDTLADEGMVAEANRLFVRWQAIASQEGAAIWSDHRDSVLAANLKLMDTRADLDSAKAHELLGFLADHVLPWDIENGHFTFYRDTSRSLCQRLVMQYWNLGYTDEALDLAARIATRQLEVIRHGQAVRKFDAAQSQRRIEGTRRFAADLTSGILRQLGSSAPLSHVLRLSALLTDVGALVPAGLSESCLNAYALQRSSSTLALRTKDWEALLDIITADADSAAALNTLVDDLLHYSVDITAFSDNAKNHLVRSLASHDVNSATLLAQLGEPFTTRLLELQRAMESSSPVSAHSFEAQLPVEEIPGTPLMSAYSSGRIDTAHSQHVGEFYPGGGKTSVLTAFKRFRSGADRGIFPRPIVLSRLISALGRLGEVDKIHEVYDGAQVVLNSLESMKQWQTSGWFLIEDHMIIGLAHAGDIEGAHAHRHRILQQGGVPSADAYGALILHVKDTTDDTSNAMALFTESQNLGVAPNIFMYNTVISKLAKARKADFALQLFQDMKTQNIQPTSVTYGAVIAACCRVGDAASAELLFQEMTSEPTFKPRVPPYNTMMQLYTHTKPDRSRVLHYYNELLAANVQPTAHTYKLLIDAYGSIEPIDIHAMDKVFEDLLADPSVSVQGTHWAALINAWGCVQKDLDKAIAIFDSIPTHAVMGKNGSSMPDAVVYEAMINTLVTLRRMDLVPEFLKRLESSGVHMTAYIANLLIKGYASVNEIERSREVFESLLDPQEGVAAPHNHAPHQNKQSNILPVPAGTPVYREPSTWEAMVRAELGNGERDRTVALLQRLQARMFPPAVYQRISGIMLDDSVSPWSQSQSDASSSSPSASSP</sequence>
<feature type="region of interest" description="Disordered" evidence="2">
    <location>
        <begin position="94"/>
        <end position="113"/>
    </location>
</feature>
<feature type="repeat" description="PPR" evidence="1">
    <location>
        <begin position="864"/>
        <end position="898"/>
    </location>
</feature>
<dbReference type="GO" id="GO:0006396">
    <property type="term" value="P:RNA processing"/>
    <property type="evidence" value="ECO:0007669"/>
    <property type="project" value="TreeGrafter"/>
</dbReference>
<accession>A0A2G8SRY9</accession>
<dbReference type="AlphaFoldDB" id="A0A2G8SRY9"/>
<dbReference type="OrthoDB" id="411857at2759"/>
<evidence type="ECO:0000313" key="4">
    <source>
        <dbReference type="Proteomes" id="UP000230002"/>
    </source>
</evidence>
<dbReference type="Pfam" id="PF01535">
    <property type="entry name" value="PPR"/>
    <property type="match status" value="2"/>
</dbReference>
<keyword evidence="4" id="KW-1185">Reference proteome</keyword>
<evidence type="ECO:0000256" key="2">
    <source>
        <dbReference type="SAM" id="MobiDB-lite"/>
    </source>
</evidence>
<feature type="compositionally biased region" description="Polar residues" evidence="2">
    <location>
        <begin position="75"/>
        <end position="84"/>
    </location>
</feature>
<feature type="compositionally biased region" description="Low complexity" evidence="2">
    <location>
        <begin position="43"/>
        <end position="63"/>
    </location>
</feature>